<dbReference type="Proteomes" id="UP001066276">
    <property type="component" value="Chromosome 10"/>
</dbReference>
<keyword evidence="2" id="KW-1185">Reference proteome</keyword>
<dbReference type="AlphaFoldDB" id="A0AAV7MF45"/>
<dbReference type="EMBL" id="JANPWB010000014">
    <property type="protein sequence ID" value="KAJ1102366.1"/>
    <property type="molecule type" value="Genomic_DNA"/>
</dbReference>
<reference evidence="1" key="1">
    <citation type="journal article" date="2022" name="bioRxiv">
        <title>Sequencing and chromosome-scale assembly of the giantPleurodeles waltlgenome.</title>
        <authorList>
            <person name="Brown T."/>
            <person name="Elewa A."/>
            <person name="Iarovenko S."/>
            <person name="Subramanian E."/>
            <person name="Araus A.J."/>
            <person name="Petzold A."/>
            <person name="Susuki M."/>
            <person name="Suzuki K.-i.T."/>
            <person name="Hayashi T."/>
            <person name="Toyoda A."/>
            <person name="Oliveira C."/>
            <person name="Osipova E."/>
            <person name="Leigh N.D."/>
            <person name="Simon A."/>
            <person name="Yun M.H."/>
        </authorList>
    </citation>
    <scope>NUCLEOTIDE SEQUENCE</scope>
    <source>
        <strain evidence="1">20211129_DDA</strain>
        <tissue evidence="1">Liver</tissue>
    </source>
</reference>
<sequence length="172" mass="19014">MLVTRRTRVWGTLRSCWSHEGPEYGGTLRSCWSHEGPGYGGMLGSCWSHEGAGYRIALGNDGQMKYQGTGVHWDHTGHTKDHGTGVPWGHADHMGTINGNSLLVQLPQVTRKRPSDGNYLPQSPPSQFPNQLGNLCSGRQRCDLRDEGTMEFFNDGEGELSSAEEMKIDLLK</sequence>
<gene>
    <name evidence="1" type="ORF">NDU88_007416</name>
</gene>
<organism evidence="1 2">
    <name type="scientific">Pleurodeles waltl</name>
    <name type="common">Iberian ribbed newt</name>
    <dbReference type="NCBI Taxonomy" id="8319"/>
    <lineage>
        <taxon>Eukaryota</taxon>
        <taxon>Metazoa</taxon>
        <taxon>Chordata</taxon>
        <taxon>Craniata</taxon>
        <taxon>Vertebrata</taxon>
        <taxon>Euteleostomi</taxon>
        <taxon>Amphibia</taxon>
        <taxon>Batrachia</taxon>
        <taxon>Caudata</taxon>
        <taxon>Salamandroidea</taxon>
        <taxon>Salamandridae</taxon>
        <taxon>Pleurodelinae</taxon>
        <taxon>Pleurodeles</taxon>
    </lineage>
</organism>
<name>A0AAV7MF45_PLEWA</name>
<comment type="caution">
    <text evidence="1">The sequence shown here is derived from an EMBL/GenBank/DDBJ whole genome shotgun (WGS) entry which is preliminary data.</text>
</comment>
<accession>A0AAV7MF45</accession>
<protein>
    <submittedName>
        <fullName evidence="1">Uncharacterized protein</fullName>
    </submittedName>
</protein>
<evidence type="ECO:0000313" key="2">
    <source>
        <dbReference type="Proteomes" id="UP001066276"/>
    </source>
</evidence>
<proteinExistence type="predicted"/>
<evidence type="ECO:0000313" key="1">
    <source>
        <dbReference type="EMBL" id="KAJ1102366.1"/>
    </source>
</evidence>